<proteinExistence type="predicted"/>
<feature type="compositionally biased region" description="Polar residues" evidence="1">
    <location>
        <begin position="1"/>
        <end position="10"/>
    </location>
</feature>
<comment type="caution">
    <text evidence="3">The sequence shown here is derived from an EMBL/GenBank/DDBJ whole genome shotgun (WGS) entry which is preliminary data.</text>
</comment>
<keyword evidence="2" id="KW-0472">Membrane</keyword>
<dbReference type="EMBL" id="CANHGI010000002">
    <property type="protein sequence ID" value="CAI5441411.1"/>
    <property type="molecule type" value="Genomic_DNA"/>
</dbReference>
<evidence type="ECO:0000256" key="2">
    <source>
        <dbReference type="SAM" id="Phobius"/>
    </source>
</evidence>
<keyword evidence="4" id="KW-1185">Reference proteome</keyword>
<sequence>MVRTCDSNEFSKTRSTHPATGIYPTYSSSIVDDSDSVDEYHVEFQPKKLLIPRKYKRDRGNSKVKVSEHEHSITSKCVERSVYSDETEPISYTEADSFCFRNDTQSKATVDTTRRVHLSSIFTSLVNFFQNNPRFTKFVLIGLLIYTFICNVEIFVPRIIVFLVRLLYPWCRYIVVIIEQLFNSLANIFTRLDGLIYATYCEFGAKQCRTRRLMCDVSCSFVDHILSQSRPQYSPPPPQN</sequence>
<organism evidence="3 4">
    <name type="scientific">Caenorhabditis angaria</name>
    <dbReference type="NCBI Taxonomy" id="860376"/>
    <lineage>
        <taxon>Eukaryota</taxon>
        <taxon>Metazoa</taxon>
        <taxon>Ecdysozoa</taxon>
        <taxon>Nematoda</taxon>
        <taxon>Chromadorea</taxon>
        <taxon>Rhabditida</taxon>
        <taxon>Rhabditina</taxon>
        <taxon>Rhabditomorpha</taxon>
        <taxon>Rhabditoidea</taxon>
        <taxon>Rhabditidae</taxon>
        <taxon>Peloderinae</taxon>
        <taxon>Caenorhabditis</taxon>
    </lineage>
</organism>
<feature type="transmembrane region" description="Helical" evidence="2">
    <location>
        <begin position="138"/>
        <end position="164"/>
    </location>
</feature>
<keyword evidence="2" id="KW-1133">Transmembrane helix</keyword>
<dbReference type="AlphaFoldDB" id="A0A9P1IC26"/>
<gene>
    <name evidence="3" type="ORF">CAMP_LOCUS4048</name>
</gene>
<reference evidence="3" key="1">
    <citation type="submission" date="2022-11" db="EMBL/GenBank/DDBJ databases">
        <authorList>
            <person name="Kikuchi T."/>
        </authorList>
    </citation>
    <scope>NUCLEOTIDE SEQUENCE</scope>
    <source>
        <strain evidence="3">PS1010</strain>
    </source>
</reference>
<accession>A0A9P1IC26</accession>
<protein>
    <submittedName>
        <fullName evidence="3">Uncharacterized protein</fullName>
    </submittedName>
</protein>
<evidence type="ECO:0000313" key="3">
    <source>
        <dbReference type="EMBL" id="CAI5441411.1"/>
    </source>
</evidence>
<name>A0A9P1IC26_9PELO</name>
<dbReference type="OrthoDB" id="5814315at2759"/>
<keyword evidence="2" id="KW-0812">Transmembrane</keyword>
<feature type="region of interest" description="Disordered" evidence="1">
    <location>
        <begin position="1"/>
        <end position="25"/>
    </location>
</feature>
<evidence type="ECO:0000313" key="4">
    <source>
        <dbReference type="Proteomes" id="UP001152747"/>
    </source>
</evidence>
<evidence type="ECO:0000256" key="1">
    <source>
        <dbReference type="SAM" id="MobiDB-lite"/>
    </source>
</evidence>
<dbReference type="Proteomes" id="UP001152747">
    <property type="component" value="Unassembled WGS sequence"/>
</dbReference>